<organism evidence="3 4">
    <name type="scientific">Opisthorchis viverrini</name>
    <name type="common">Southeast Asian liver fluke</name>
    <dbReference type="NCBI Taxonomy" id="6198"/>
    <lineage>
        <taxon>Eukaryota</taxon>
        <taxon>Metazoa</taxon>
        <taxon>Spiralia</taxon>
        <taxon>Lophotrochozoa</taxon>
        <taxon>Platyhelminthes</taxon>
        <taxon>Trematoda</taxon>
        <taxon>Digenea</taxon>
        <taxon>Opisthorchiida</taxon>
        <taxon>Opisthorchiata</taxon>
        <taxon>Opisthorchiidae</taxon>
        <taxon>Opisthorchis</taxon>
    </lineage>
</organism>
<dbReference type="OrthoDB" id="63533at2759"/>
<proteinExistence type="predicted"/>
<dbReference type="STRING" id="6198.A0A075ABK9"/>
<dbReference type="RefSeq" id="XP_009163103.1">
    <property type="nucleotide sequence ID" value="XM_009164839.1"/>
</dbReference>
<dbReference type="GeneID" id="20326825"/>
<dbReference type="SUPFAM" id="SSF52540">
    <property type="entry name" value="P-loop containing nucleoside triphosphate hydrolases"/>
    <property type="match status" value="1"/>
</dbReference>
<dbReference type="GO" id="GO:0005525">
    <property type="term" value="F:GTP binding"/>
    <property type="evidence" value="ECO:0007669"/>
    <property type="project" value="UniProtKB-KW"/>
</dbReference>
<dbReference type="SMART" id="SM00175">
    <property type="entry name" value="RAB"/>
    <property type="match status" value="1"/>
</dbReference>
<keyword evidence="2" id="KW-0342">GTP-binding</keyword>
<dbReference type="InterPro" id="IPR001806">
    <property type="entry name" value="Small_GTPase"/>
</dbReference>
<dbReference type="SMART" id="SM00173">
    <property type="entry name" value="RAS"/>
    <property type="match status" value="1"/>
</dbReference>
<evidence type="ECO:0000313" key="3">
    <source>
        <dbReference type="EMBL" id="KER33195.1"/>
    </source>
</evidence>
<dbReference type="PROSITE" id="PS51421">
    <property type="entry name" value="RAS"/>
    <property type="match status" value="1"/>
</dbReference>
<keyword evidence="4" id="KW-1185">Reference proteome</keyword>
<evidence type="ECO:0000256" key="2">
    <source>
        <dbReference type="ARBA" id="ARBA00023134"/>
    </source>
</evidence>
<evidence type="ECO:0000313" key="4">
    <source>
        <dbReference type="Proteomes" id="UP000054324"/>
    </source>
</evidence>
<dbReference type="InterPro" id="IPR027417">
    <property type="entry name" value="P-loop_NTPase"/>
</dbReference>
<dbReference type="CTD" id="20326825"/>
<dbReference type="Gene3D" id="3.40.50.300">
    <property type="entry name" value="P-loop containing nucleotide triphosphate hydrolases"/>
    <property type="match status" value="1"/>
</dbReference>
<gene>
    <name evidence="3" type="ORF">T265_12657</name>
</gene>
<keyword evidence="1" id="KW-0547">Nucleotide-binding</keyword>
<evidence type="ECO:0008006" key="5">
    <source>
        <dbReference type="Google" id="ProtNLM"/>
    </source>
</evidence>
<dbReference type="AlphaFoldDB" id="A0A075ABK9"/>
<protein>
    <recommendedName>
        <fullName evidence="5">Ras family protein</fullName>
    </recommendedName>
</protein>
<dbReference type="Proteomes" id="UP000054324">
    <property type="component" value="Unassembled WGS sequence"/>
</dbReference>
<dbReference type="GO" id="GO:0003924">
    <property type="term" value="F:GTPase activity"/>
    <property type="evidence" value="ECO:0007669"/>
    <property type="project" value="InterPro"/>
</dbReference>
<evidence type="ECO:0000256" key="1">
    <source>
        <dbReference type="ARBA" id="ARBA00022741"/>
    </source>
</evidence>
<reference evidence="3 4" key="1">
    <citation type="submission" date="2013-11" db="EMBL/GenBank/DDBJ databases">
        <title>Opisthorchis viverrini - life in the bile duct.</title>
        <authorList>
            <person name="Young N.D."/>
            <person name="Nagarajan N."/>
            <person name="Lin S.J."/>
            <person name="Korhonen P.K."/>
            <person name="Jex A.R."/>
            <person name="Hall R.S."/>
            <person name="Safavi-Hemami H."/>
            <person name="Kaewkong W."/>
            <person name="Bertrand D."/>
            <person name="Gao S."/>
            <person name="Seet Q."/>
            <person name="Wongkham S."/>
            <person name="Teh B.T."/>
            <person name="Wongkham C."/>
            <person name="Intapan P.M."/>
            <person name="Maleewong W."/>
            <person name="Yang X."/>
            <person name="Hu M."/>
            <person name="Wang Z."/>
            <person name="Hofmann A."/>
            <person name="Sternberg P.W."/>
            <person name="Tan P."/>
            <person name="Wang J."/>
            <person name="Gasser R.B."/>
        </authorList>
    </citation>
    <scope>NUCLEOTIDE SEQUENCE [LARGE SCALE GENOMIC DNA]</scope>
</reference>
<dbReference type="EMBL" id="KL596627">
    <property type="protein sequence ID" value="KER33195.1"/>
    <property type="molecule type" value="Genomic_DNA"/>
</dbReference>
<dbReference type="KEGG" id="ovi:T265_12657"/>
<dbReference type="PROSITE" id="PS51419">
    <property type="entry name" value="RAB"/>
    <property type="match status" value="1"/>
</dbReference>
<name>A0A075ABK9_OPIVI</name>
<sequence>SFRSLIPNYIRDSAVSIVVYDVTSRDSFDRTIEWIRKIRDERDTSSLIFLVGNKVDLEEERVITTEEGIELAKKEGIFFLETSAKSNIGVQRTQQPGLLLPITFQDSSRLQKDYLACIETNMKIWFLHDWDGVGLSYDLLESLFTTHFQSVAPDVLNPLVGHLNHGSFIIVEDGVKGLADMQAARTEWPFKVATHSIQKAQ</sequence>
<dbReference type="PANTHER" id="PTHR47977">
    <property type="entry name" value="RAS-RELATED PROTEIN RAB"/>
    <property type="match status" value="1"/>
</dbReference>
<dbReference type="InterPro" id="IPR050227">
    <property type="entry name" value="Rab"/>
</dbReference>
<feature type="non-terminal residue" evidence="3">
    <location>
        <position position="1"/>
    </location>
</feature>
<dbReference type="Pfam" id="PF00071">
    <property type="entry name" value="Ras"/>
    <property type="match status" value="1"/>
</dbReference>
<accession>A0A075ABK9</accession>